<organism evidence="2 3">
    <name type="scientific">Sulfurimicrobium lacus</name>
    <dbReference type="NCBI Taxonomy" id="2715678"/>
    <lineage>
        <taxon>Bacteria</taxon>
        <taxon>Pseudomonadati</taxon>
        <taxon>Pseudomonadota</taxon>
        <taxon>Betaproteobacteria</taxon>
        <taxon>Nitrosomonadales</taxon>
        <taxon>Sulfuricellaceae</taxon>
        <taxon>Sulfurimicrobium</taxon>
    </lineage>
</organism>
<dbReference type="AlphaFoldDB" id="A0A6F8VCS3"/>
<protein>
    <recommendedName>
        <fullName evidence="4">Motility protein</fullName>
    </recommendedName>
</protein>
<dbReference type="EMBL" id="AP022853">
    <property type="protein sequence ID" value="BCB26539.1"/>
    <property type="molecule type" value="Genomic_DNA"/>
</dbReference>
<evidence type="ECO:0000313" key="3">
    <source>
        <dbReference type="Proteomes" id="UP000502260"/>
    </source>
</evidence>
<dbReference type="Pfam" id="PF14070">
    <property type="entry name" value="YjfB_motility"/>
    <property type="match status" value="1"/>
</dbReference>
<evidence type="ECO:0000256" key="1">
    <source>
        <dbReference type="SAM" id="MobiDB-lite"/>
    </source>
</evidence>
<dbReference type="Proteomes" id="UP000502260">
    <property type="component" value="Chromosome"/>
</dbReference>
<reference evidence="3" key="1">
    <citation type="submission" date="2020-03" db="EMBL/GenBank/DDBJ databases">
        <title>Complete genome sequence of sulfur-oxidizing bacterium skT11.</title>
        <authorList>
            <person name="Kanda M."/>
            <person name="Kojima H."/>
            <person name="Fukui M."/>
        </authorList>
    </citation>
    <scope>NUCLEOTIDE SEQUENCE [LARGE SCALE GENOMIC DNA]</scope>
    <source>
        <strain evidence="3">skT11</strain>
    </source>
</reference>
<proteinExistence type="predicted"/>
<dbReference type="InterPro" id="IPR025906">
    <property type="entry name" value="YjfB_motility"/>
</dbReference>
<accession>A0A6F8VCS3</accession>
<feature type="region of interest" description="Disordered" evidence="1">
    <location>
        <begin position="49"/>
        <end position="68"/>
    </location>
</feature>
<dbReference type="RefSeq" id="WP_173062445.1">
    <property type="nucleotide sequence ID" value="NZ_AP022853.1"/>
</dbReference>
<name>A0A6F8VCS3_9PROT</name>
<evidence type="ECO:0000313" key="2">
    <source>
        <dbReference type="EMBL" id="BCB26539.1"/>
    </source>
</evidence>
<keyword evidence="3" id="KW-1185">Reference proteome</keyword>
<evidence type="ECO:0008006" key="4">
    <source>
        <dbReference type="Google" id="ProtNLM"/>
    </source>
</evidence>
<gene>
    <name evidence="2" type="ORF">SKTS_14250</name>
</gene>
<dbReference type="KEGG" id="slac:SKTS_14250"/>
<sequence>MNVNMNTSTALTSVAGQSTGDAANIAVLKKAMEIEAQNALQLVNSISTPEKTSANLPPNLGQNVNTTA</sequence>